<dbReference type="PANTHER" id="PTHR12601:SF6">
    <property type="entry name" value="CLUSTERED MITOCHONDRIA PROTEIN HOMOLOG"/>
    <property type="match status" value="1"/>
</dbReference>
<dbReference type="Pfam" id="PF05303">
    <property type="entry name" value="GSKIP_dom"/>
    <property type="match status" value="1"/>
</dbReference>
<comment type="caution">
    <text evidence="4">The sequence shown here is derived from an EMBL/GenBank/DDBJ whole genome shotgun (WGS) entry which is preliminary data.</text>
</comment>
<gene>
    <name evidence="4" type="ORF">PPERSA_00074</name>
</gene>
<evidence type="ECO:0000256" key="2">
    <source>
        <dbReference type="SAM" id="MobiDB-lite"/>
    </source>
</evidence>
<name>A0A0V0QXU2_PSEPJ</name>
<dbReference type="GO" id="GO:0005737">
    <property type="term" value="C:cytoplasm"/>
    <property type="evidence" value="ECO:0007669"/>
    <property type="project" value="TreeGrafter"/>
</dbReference>
<dbReference type="Proteomes" id="UP000054937">
    <property type="component" value="Unassembled WGS sequence"/>
</dbReference>
<dbReference type="InterPro" id="IPR023231">
    <property type="entry name" value="GSKIP_dom_sf"/>
</dbReference>
<accession>A0A0V0QXU2</accession>
<keyword evidence="1" id="KW-0963">Cytoplasm</keyword>
<dbReference type="InterPro" id="IPR025697">
    <property type="entry name" value="CLU_dom"/>
</dbReference>
<dbReference type="Pfam" id="PF15044">
    <property type="entry name" value="CLU_N"/>
    <property type="match status" value="1"/>
</dbReference>
<dbReference type="InParanoid" id="A0A0V0QXU2"/>
<sequence length="541" mass="62873">MSEKQENKQNENQQEKQEEHQEEEQTQQKQIKIRLFFLNKLFLPLEISGNDNLGEIKVFLNEQTILNLYTSFYFEYEGQRLSEYVEISTFEIPENGIINIKLDPLDEKSAKAHVKKINNILNNPAIFQNFIGNQKSQTEQYQEQEQKAEESKKQNQSNKQEQKNDKQDKQDKQDKNQQQPNESESEDDEQMPDIINISEALYPSLSNQFLSTNNSSSSNSPISQTSLTQLICFLNYSGFNPVPSFRKLRGDLFYLILRTLENVNYHITASPKGFYLNKSNMKFFDPEPLQNAKYYISLLDLISSLSPQFKKNFQKQINQKQDPFNLQVNSETQFPQTYRYGTNWLSKSLSKVQLDQEHVWNQTRAEEQLTNSYGYDPQGIRDWNEELQACRELPKGDFMTRLNRDKALIKTHTDFIEASVQGAKAVVEGCLNPINPIDPVNQHVYLYNNIFFSFALDNPDNFRQESGVELSPTVSTSNCDLRNLRILHKLELEDMNVLNTVLVDYKGQRVIAQSIIPGILASEQHSCSEYVFNIKIKNIKQ</sequence>
<reference evidence="4 5" key="1">
    <citation type="journal article" date="2015" name="Sci. Rep.">
        <title>Genome of the facultative scuticociliatosis pathogen Pseudocohnilembus persalinus provides insight into its virulence through horizontal gene transfer.</title>
        <authorList>
            <person name="Xiong J."/>
            <person name="Wang G."/>
            <person name="Cheng J."/>
            <person name="Tian M."/>
            <person name="Pan X."/>
            <person name="Warren A."/>
            <person name="Jiang C."/>
            <person name="Yuan D."/>
            <person name="Miao W."/>
        </authorList>
    </citation>
    <scope>NUCLEOTIDE SEQUENCE [LARGE SCALE GENOMIC DNA]</scope>
    <source>
        <strain evidence="4">36N120E</strain>
    </source>
</reference>
<feature type="domain" description="Clu" evidence="3">
    <location>
        <begin position="356"/>
        <end position="541"/>
    </location>
</feature>
<evidence type="ECO:0000313" key="4">
    <source>
        <dbReference type="EMBL" id="KRX07164.1"/>
    </source>
</evidence>
<evidence type="ECO:0000259" key="3">
    <source>
        <dbReference type="PROSITE" id="PS51823"/>
    </source>
</evidence>
<feature type="compositionally biased region" description="Basic and acidic residues" evidence="2">
    <location>
        <begin position="1"/>
        <end position="19"/>
    </location>
</feature>
<evidence type="ECO:0000313" key="5">
    <source>
        <dbReference type="Proteomes" id="UP000054937"/>
    </source>
</evidence>
<proteinExistence type="predicted"/>
<feature type="region of interest" description="Disordered" evidence="2">
    <location>
        <begin position="1"/>
        <end position="25"/>
    </location>
</feature>
<dbReference type="EMBL" id="LDAU01000086">
    <property type="protein sequence ID" value="KRX07164.1"/>
    <property type="molecule type" value="Genomic_DNA"/>
</dbReference>
<dbReference type="FunFam" id="3.30.2280.10:FF:000002">
    <property type="entry name" value="Clustered mitochondria protein homolog"/>
    <property type="match status" value="1"/>
</dbReference>
<feature type="compositionally biased region" description="Basic and acidic residues" evidence="2">
    <location>
        <begin position="160"/>
        <end position="175"/>
    </location>
</feature>
<dbReference type="InterPro" id="IPR028275">
    <property type="entry name" value="CLU_N"/>
</dbReference>
<dbReference type="Pfam" id="PF13236">
    <property type="entry name" value="CLU"/>
    <property type="match status" value="1"/>
</dbReference>
<dbReference type="Gene3D" id="3.30.2280.10">
    <property type="entry name" value="Hypothetical protein (hspc210)"/>
    <property type="match status" value="1"/>
</dbReference>
<feature type="compositionally biased region" description="Basic and acidic residues" evidence="2">
    <location>
        <begin position="144"/>
        <end position="153"/>
    </location>
</feature>
<protein>
    <submittedName>
        <fullName evidence="4">GSKIP domain</fullName>
    </submittedName>
</protein>
<dbReference type="SUPFAM" id="SSF103107">
    <property type="entry name" value="Hypothetical protein c14orf129, hspc210"/>
    <property type="match status" value="1"/>
</dbReference>
<dbReference type="InterPro" id="IPR007967">
    <property type="entry name" value="GSKIP_dom"/>
</dbReference>
<dbReference type="OMA" id="TFTHIEP"/>
<organism evidence="4 5">
    <name type="scientific">Pseudocohnilembus persalinus</name>
    <name type="common">Ciliate</name>
    <dbReference type="NCBI Taxonomy" id="266149"/>
    <lineage>
        <taxon>Eukaryota</taxon>
        <taxon>Sar</taxon>
        <taxon>Alveolata</taxon>
        <taxon>Ciliophora</taxon>
        <taxon>Intramacronucleata</taxon>
        <taxon>Oligohymenophorea</taxon>
        <taxon>Scuticociliatia</taxon>
        <taxon>Philasterida</taxon>
        <taxon>Pseudocohnilembidae</taxon>
        <taxon>Pseudocohnilembus</taxon>
    </lineage>
</organism>
<evidence type="ECO:0000256" key="1">
    <source>
        <dbReference type="ARBA" id="ARBA00022490"/>
    </source>
</evidence>
<dbReference type="InterPro" id="IPR027523">
    <property type="entry name" value="CLU_prot"/>
</dbReference>
<feature type="region of interest" description="Disordered" evidence="2">
    <location>
        <begin position="136"/>
        <end position="191"/>
    </location>
</feature>
<dbReference type="PANTHER" id="PTHR12601">
    <property type="entry name" value="EUKARYOTIC TRANSLATION INITIATION FACTOR 3 SUBUNIT EIF-3"/>
    <property type="match status" value="1"/>
</dbReference>
<dbReference type="OrthoDB" id="1414216at2759"/>
<dbReference type="PROSITE" id="PS51823">
    <property type="entry name" value="CLU"/>
    <property type="match status" value="1"/>
</dbReference>
<keyword evidence="5" id="KW-1185">Reference proteome</keyword>
<dbReference type="AlphaFoldDB" id="A0A0V0QXU2"/>